<evidence type="ECO:0000259" key="4">
    <source>
        <dbReference type="PROSITE" id="PS51035"/>
    </source>
</evidence>
<sequence length="273" mass="30674">MLGVKSRNLGTVVAAKGGATTSGGGGREAGMTAWELRPCGMLVQKRNSDVNQNQTVVPTIKVKVKYGSSYHEVNIKSQATFGELKKMLAGPTGLNPLDQKLVYKDKERDSKSYLDVAGVKDGSRMVLFIDIMSQEKRLVEDLRSAKMDKPKLPLMEITSEIDKLAKQVSCLEREIYGGKKVEEKLLLNLIELLMSQLIKLDGIVADGDVKLQRRMQVKRVQRYIENLDTLKIQNSKIGRNGKISFEQKLVSSIEKQRDSMKWPIVVTTEWEKF</sequence>
<dbReference type="InterPro" id="IPR000626">
    <property type="entry name" value="Ubiquitin-like_dom"/>
</dbReference>
<dbReference type="PANTHER" id="PTHR12329:SF38">
    <property type="entry name" value="BAG FAMILY MOLECULAR CHAPERONE REGULATOR-LIKE PROTEIN"/>
    <property type="match status" value="1"/>
</dbReference>
<comment type="caution">
    <text evidence="5">The sequence shown here is derived from an EMBL/GenBank/DDBJ whole genome shotgun (WGS) entry which is preliminary data.</text>
</comment>
<evidence type="ECO:0000256" key="2">
    <source>
        <dbReference type="ARBA" id="ARBA00058673"/>
    </source>
</evidence>
<dbReference type="Gene3D" id="3.10.20.90">
    <property type="entry name" value="Phosphatidylinositol 3-kinase Catalytic Subunit, Chain A, domain 1"/>
    <property type="match status" value="1"/>
</dbReference>
<dbReference type="EMBL" id="SZYD01000013">
    <property type="protein sequence ID" value="KAD4384712.1"/>
    <property type="molecule type" value="Genomic_DNA"/>
</dbReference>
<feature type="domain" description="Ubiquitin-like" evidence="3">
    <location>
        <begin position="58"/>
        <end position="134"/>
    </location>
</feature>
<dbReference type="PANTHER" id="PTHR12329">
    <property type="entry name" value="BCL2-ASSOCIATED ATHANOGENE"/>
    <property type="match status" value="1"/>
</dbReference>
<feature type="domain" description="BAG" evidence="4">
    <location>
        <begin position="157"/>
        <end position="231"/>
    </location>
</feature>
<dbReference type="InterPro" id="IPR036533">
    <property type="entry name" value="BAG_dom_sf"/>
</dbReference>
<organism evidence="5 6">
    <name type="scientific">Mikania micrantha</name>
    <name type="common">bitter vine</name>
    <dbReference type="NCBI Taxonomy" id="192012"/>
    <lineage>
        <taxon>Eukaryota</taxon>
        <taxon>Viridiplantae</taxon>
        <taxon>Streptophyta</taxon>
        <taxon>Embryophyta</taxon>
        <taxon>Tracheophyta</taxon>
        <taxon>Spermatophyta</taxon>
        <taxon>Magnoliopsida</taxon>
        <taxon>eudicotyledons</taxon>
        <taxon>Gunneridae</taxon>
        <taxon>Pentapetalae</taxon>
        <taxon>asterids</taxon>
        <taxon>campanulids</taxon>
        <taxon>Asterales</taxon>
        <taxon>Asteraceae</taxon>
        <taxon>Asteroideae</taxon>
        <taxon>Heliantheae alliance</taxon>
        <taxon>Eupatorieae</taxon>
        <taxon>Mikania</taxon>
    </lineage>
</organism>
<name>A0A5N6N428_9ASTR</name>
<evidence type="ECO:0000256" key="1">
    <source>
        <dbReference type="ARBA" id="ARBA00023186"/>
    </source>
</evidence>
<dbReference type="AlphaFoldDB" id="A0A5N6N428"/>
<evidence type="ECO:0008006" key="7">
    <source>
        <dbReference type="Google" id="ProtNLM"/>
    </source>
</evidence>
<gene>
    <name evidence="5" type="ORF">E3N88_24880</name>
</gene>
<evidence type="ECO:0000259" key="3">
    <source>
        <dbReference type="PROSITE" id="PS50053"/>
    </source>
</evidence>
<dbReference type="OrthoDB" id="417450at2759"/>
<dbReference type="PROSITE" id="PS51035">
    <property type="entry name" value="BAG"/>
    <property type="match status" value="1"/>
</dbReference>
<evidence type="ECO:0000313" key="6">
    <source>
        <dbReference type="Proteomes" id="UP000326396"/>
    </source>
</evidence>
<dbReference type="InterPro" id="IPR039773">
    <property type="entry name" value="BAG_chaperone_regulator"/>
</dbReference>
<keyword evidence="1" id="KW-0143">Chaperone</keyword>
<dbReference type="FunFam" id="3.10.20.90:FF:000298">
    <property type="entry name" value="BAG family molecular chaperone regulator 1"/>
    <property type="match status" value="1"/>
</dbReference>
<dbReference type="Gene3D" id="1.20.58.120">
    <property type="entry name" value="BAG domain"/>
    <property type="match status" value="1"/>
</dbReference>
<dbReference type="InterPro" id="IPR003103">
    <property type="entry name" value="BAG_domain"/>
</dbReference>
<dbReference type="Pfam" id="PF00240">
    <property type="entry name" value="ubiquitin"/>
    <property type="match status" value="1"/>
</dbReference>
<dbReference type="GO" id="GO:0051087">
    <property type="term" value="F:protein-folding chaperone binding"/>
    <property type="evidence" value="ECO:0007669"/>
    <property type="project" value="InterPro"/>
</dbReference>
<dbReference type="GO" id="GO:0005737">
    <property type="term" value="C:cytoplasm"/>
    <property type="evidence" value="ECO:0007669"/>
    <property type="project" value="TreeGrafter"/>
</dbReference>
<evidence type="ECO:0000313" key="5">
    <source>
        <dbReference type="EMBL" id="KAD4384712.1"/>
    </source>
</evidence>
<dbReference type="SUPFAM" id="SSF54236">
    <property type="entry name" value="Ubiquitin-like"/>
    <property type="match status" value="1"/>
</dbReference>
<proteinExistence type="predicted"/>
<dbReference type="GO" id="GO:0050821">
    <property type="term" value="P:protein stabilization"/>
    <property type="evidence" value="ECO:0007669"/>
    <property type="project" value="TreeGrafter"/>
</dbReference>
<keyword evidence="6" id="KW-1185">Reference proteome</keyword>
<dbReference type="Proteomes" id="UP000326396">
    <property type="component" value="Linkage Group LG3"/>
</dbReference>
<protein>
    <recommendedName>
        <fullName evidence="7">Ubiquitin-like domain-containing protein</fullName>
    </recommendedName>
</protein>
<dbReference type="GO" id="GO:0000774">
    <property type="term" value="F:adenyl-nucleotide exchange factor activity"/>
    <property type="evidence" value="ECO:0007669"/>
    <property type="project" value="TreeGrafter"/>
</dbReference>
<dbReference type="InterPro" id="IPR029071">
    <property type="entry name" value="Ubiquitin-like_domsf"/>
</dbReference>
<comment type="function">
    <text evidence="2">Co-chaperone that regulates diverse cellular pathways, such as programmed cell death and stress responses.</text>
</comment>
<reference evidence="5 6" key="1">
    <citation type="submission" date="2019-05" db="EMBL/GenBank/DDBJ databases">
        <title>Mikania micrantha, genome provides insights into the molecular mechanism of rapid growth.</title>
        <authorList>
            <person name="Liu B."/>
        </authorList>
    </citation>
    <scope>NUCLEOTIDE SEQUENCE [LARGE SCALE GENOMIC DNA]</scope>
    <source>
        <strain evidence="5">NLD-2019</strain>
        <tissue evidence="5">Leaf</tissue>
    </source>
</reference>
<dbReference type="SUPFAM" id="SSF63491">
    <property type="entry name" value="BAG domain"/>
    <property type="match status" value="1"/>
</dbReference>
<dbReference type="Pfam" id="PF02179">
    <property type="entry name" value="BAG"/>
    <property type="match status" value="1"/>
</dbReference>
<dbReference type="PROSITE" id="PS50053">
    <property type="entry name" value="UBIQUITIN_2"/>
    <property type="match status" value="1"/>
</dbReference>
<dbReference type="SMART" id="SM00264">
    <property type="entry name" value="BAG"/>
    <property type="match status" value="1"/>
</dbReference>
<accession>A0A5N6N428</accession>